<name>A0A8J6P3C2_9BACT</name>
<dbReference type="InterPro" id="IPR008984">
    <property type="entry name" value="SMAD_FHA_dom_sf"/>
</dbReference>
<protein>
    <submittedName>
        <fullName evidence="2">FHA domain-containing protein</fullName>
    </submittedName>
</protein>
<sequence>MPNPGGRYEIKIGRDSSNDVAIPEETVSSLHATIEYQDGFFYLADQRSKNKTYLNGKKIVPYSPIKLKSGDEIMIHIHKFTFLLEQQTPSGDTDENW</sequence>
<dbReference type="InterPro" id="IPR000253">
    <property type="entry name" value="FHA_dom"/>
</dbReference>
<reference evidence="2 3" key="1">
    <citation type="submission" date="2020-08" db="EMBL/GenBank/DDBJ databases">
        <title>Bridging the membrane lipid divide: bacteria of the FCB group superphylum have the potential to synthesize archaeal ether lipids.</title>
        <authorList>
            <person name="Villanueva L."/>
            <person name="Von Meijenfeldt F.A.B."/>
            <person name="Westbye A.B."/>
            <person name="Yadav S."/>
            <person name="Hopmans E.C."/>
            <person name="Dutilh B.E."/>
            <person name="Sinninghe Damste J.S."/>
        </authorList>
    </citation>
    <scope>NUCLEOTIDE SEQUENCE [LARGE SCALE GENOMIC DNA]</scope>
    <source>
        <strain evidence="2">NIOZ-UU17</strain>
    </source>
</reference>
<accession>A0A8J6P3C2</accession>
<dbReference type="AlphaFoldDB" id="A0A8J6P3C2"/>
<comment type="caution">
    <text evidence="2">The sequence shown here is derived from an EMBL/GenBank/DDBJ whole genome shotgun (WGS) entry which is preliminary data.</text>
</comment>
<dbReference type="EMBL" id="JACNIG010000247">
    <property type="protein sequence ID" value="MBC8432776.1"/>
    <property type="molecule type" value="Genomic_DNA"/>
</dbReference>
<evidence type="ECO:0000313" key="3">
    <source>
        <dbReference type="Proteomes" id="UP000605201"/>
    </source>
</evidence>
<dbReference type="PANTHER" id="PTHR23308">
    <property type="entry name" value="NUCLEAR INHIBITOR OF PROTEIN PHOSPHATASE-1"/>
    <property type="match status" value="1"/>
</dbReference>
<dbReference type="Pfam" id="PF00498">
    <property type="entry name" value="FHA"/>
    <property type="match status" value="1"/>
</dbReference>
<organism evidence="2 3">
    <name type="scientific">Candidatus Desulfatibia vada</name>
    <dbReference type="NCBI Taxonomy" id="2841696"/>
    <lineage>
        <taxon>Bacteria</taxon>
        <taxon>Pseudomonadati</taxon>
        <taxon>Thermodesulfobacteriota</taxon>
        <taxon>Desulfobacteria</taxon>
        <taxon>Desulfobacterales</taxon>
        <taxon>Desulfobacterales incertae sedis</taxon>
        <taxon>Candidatus Desulfatibia</taxon>
    </lineage>
</organism>
<dbReference type="PROSITE" id="PS50006">
    <property type="entry name" value="FHA_DOMAIN"/>
    <property type="match status" value="1"/>
</dbReference>
<feature type="domain" description="FHA" evidence="1">
    <location>
        <begin position="10"/>
        <end position="59"/>
    </location>
</feature>
<evidence type="ECO:0000313" key="2">
    <source>
        <dbReference type="EMBL" id="MBC8432776.1"/>
    </source>
</evidence>
<gene>
    <name evidence="2" type="ORF">H8D96_12760</name>
</gene>
<dbReference type="SUPFAM" id="SSF49879">
    <property type="entry name" value="SMAD/FHA domain"/>
    <property type="match status" value="1"/>
</dbReference>
<dbReference type="SMART" id="SM00240">
    <property type="entry name" value="FHA"/>
    <property type="match status" value="1"/>
</dbReference>
<evidence type="ECO:0000259" key="1">
    <source>
        <dbReference type="PROSITE" id="PS50006"/>
    </source>
</evidence>
<proteinExistence type="predicted"/>
<dbReference type="InterPro" id="IPR050923">
    <property type="entry name" value="Cell_Proc_Reg/RNA_Proc"/>
</dbReference>
<dbReference type="Gene3D" id="2.60.200.20">
    <property type="match status" value="1"/>
</dbReference>
<dbReference type="CDD" id="cd00060">
    <property type="entry name" value="FHA"/>
    <property type="match status" value="1"/>
</dbReference>
<dbReference type="Proteomes" id="UP000605201">
    <property type="component" value="Unassembled WGS sequence"/>
</dbReference>